<gene>
    <name evidence="2" type="ORF">AJY60_05090</name>
    <name evidence="3" type="ORF">C3H42_02025</name>
    <name evidence="1" type="ORF">F8Y55_08775</name>
</gene>
<evidence type="ECO:0000313" key="3">
    <source>
        <dbReference type="EMBL" id="RTJ96995.1"/>
    </source>
</evidence>
<dbReference type="Proteomes" id="UP000421425">
    <property type="component" value="Unassembled WGS sequence"/>
</dbReference>
<evidence type="ECO:0000313" key="2">
    <source>
        <dbReference type="EMBL" id="OEV47879.1"/>
    </source>
</evidence>
<evidence type="ECO:0000313" key="5">
    <source>
        <dbReference type="Proteomes" id="UP000421425"/>
    </source>
</evidence>
<reference evidence="3 4" key="2">
    <citation type="journal article" date="2019" name="Appl. Environ. Microbiol.">
        <title>Population genetics and characterization of Campylobacter jejuni isolates in western jackdaws and game birds in Finland.</title>
        <authorList>
            <person name="Kovanen S."/>
            <person name="Rossi M."/>
            <person name="Pohja-Mykra M."/>
            <person name="Nieminen T."/>
            <person name="Raunio-Saarnisto M."/>
            <person name="Sauvala M."/>
            <person name="Fredriksson-Ahomaa M."/>
            <person name="Hanninen M.L."/>
            <person name="Kivisto R."/>
        </authorList>
    </citation>
    <scope>NUCLEOTIDE SEQUENCE [LARGE SCALE GENOMIC DNA]</scope>
    <source>
        <strain evidence="3 4">CB296</strain>
    </source>
</reference>
<reference evidence="1 5" key="3">
    <citation type="submission" date="2019-10" db="EMBL/GenBank/DDBJ databases">
        <authorList>
            <consortium name="PulseNet: The National Subtyping Network for Foodborne Disease Surveillance"/>
            <person name="Tarr C.L."/>
            <person name="Trees E."/>
            <person name="Katz L.S."/>
            <person name="Carleton-Romer H.A."/>
            <person name="Stroika S."/>
            <person name="Kucerova Z."/>
            <person name="Roache K.F."/>
            <person name="Sabol A.L."/>
            <person name="Besser J."/>
            <person name="Gerner-Smidt P."/>
        </authorList>
    </citation>
    <scope>NUCLEOTIDE SEQUENCE [LARGE SCALE GENOMIC DNA]</scope>
    <source>
        <strain evidence="1 5">PNUSAC012091</strain>
    </source>
</reference>
<comment type="caution">
    <text evidence="1">The sequence shown here is derived from an EMBL/GenBank/DDBJ whole genome shotgun (WGS) entry which is preliminary data.</text>
</comment>
<name>A0A1E7NLR5_CAMJU</name>
<dbReference type="RefSeq" id="WP_044779014.1">
    <property type="nucleotide sequence ID" value="NZ_CP048760.1"/>
</dbReference>
<evidence type="ECO:0000313" key="4">
    <source>
        <dbReference type="Proteomes" id="UP000287237"/>
    </source>
</evidence>
<evidence type="ECO:0000313" key="6">
    <source>
        <dbReference type="Proteomes" id="UP000865560"/>
    </source>
</evidence>
<organism evidence="1 5">
    <name type="scientific">Campylobacter jejuni</name>
    <dbReference type="NCBI Taxonomy" id="197"/>
    <lineage>
        <taxon>Bacteria</taxon>
        <taxon>Pseudomonadati</taxon>
        <taxon>Campylobacterota</taxon>
        <taxon>Epsilonproteobacteria</taxon>
        <taxon>Campylobacterales</taxon>
        <taxon>Campylobacteraceae</taxon>
        <taxon>Campylobacter</taxon>
    </lineage>
</organism>
<accession>A0A1E7NLR5</accession>
<sequence length="87" mass="10096">MDKNLKKITELKIKCKNCDTKIITKIGNVIKTCPQCGIKFIDENLGYNPFEILTELFKSVSKNKNAEFYFVCKKECDGTRNRQDKKV</sequence>
<protein>
    <submittedName>
        <fullName evidence="1">Uncharacterized protein</fullName>
    </submittedName>
</protein>
<dbReference type="EMBL" id="PRCK01000001">
    <property type="protein sequence ID" value="RTJ96995.1"/>
    <property type="molecule type" value="Genomic_DNA"/>
</dbReference>
<dbReference type="EMBL" id="AALHBX010000019">
    <property type="protein sequence ID" value="ECZ5738699.1"/>
    <property type="molecule type" value="Genomic_DNA"/>
</dbReference>
<dbReference type="EMBL" id="MJVJ01000077">
    <property type="protein sequence ID" value="OEV47879.1"/>
    <property type="molecule type" value="Genomic_DNA"/>
</dbReference>
<dbReference type="Proteomes" id="UP000287237">
    <property type="component" value="Unassembled WGS sequence"/>
</dbReference>
<dbReference type="Proteomes" id="UP000865560">
    <property type="component" value="Unassembled WGS sequence"/>
</dbReference>
<evidence type="ECO:0000313" key="1">
    <source>
        <dbReference type="EMBL" id="ECZ5738699.1"/>
    </source>
</evidence>
<dbReference type="AlphaFoldDB" id="A0A1E7NLR5"/>
<reference evidence="2 6" key="1">
    <citation type="submission" date="2016-09" db="EMBL/GenBank/DDBJ databases">
        <title>Campylobacter from American crows.</title>
        <authorList>
            <person name="Weis A.M."/>
            <person name="Weimer B.C."/>
            <person name="Townsend A.K."/>
            <person name="Taff C."/>
        </authorList>
    </citation>
    <scope>NUCLEOTIDE SEQUENCE [LARGE SCALE GENOMIC DNA]</scope>
    <source>
        <strain evidence="2 6">BCW_3791</strain>
    </source>
</reference>
<proteinExistence type="predicted"/>